<keyword evidence="2" id="KW-1185">Reference proteome</keyword>
<accession>A0AAV7LHW0</accession>
<evidence type="ECO:0000313" key="1">
    <source>
        <dbReference type="EMBL" id="KAJ1090594.1"/>
    </source>
</evidence>
<proteinExistence type="predicted"/>
<organism evidence="1 2">
    <name type="scientific">Pleurodeles waltl</name>
    <name type="common">Iberian ribbed newt</name>
    <dbReference type="NCBI Taxonomy" id="8319"/>
    <lineage>
        <taxon>Eukaryota</taxon>
        <taxon>Metazoa</taxon>
        <taxon>Chordata</taxon>
        <taxon>Craniata</taxon>
        <taxon>Vertebrata</taxon>
        <taxon>Euteleostomi</taxon>
        <taxon>Amphibia</taxon>
        <taxon>Batrachia</taxon>
        <taxon>Caudata</taxon>
        <taxon>Salamandroidea</taxon>
        <taxon>Salamandridae</taxon>
        <taxon>Pleurodelinae</taxon>
        <taxon>Pleurodeles</taxon>
    </lineage>
</organism>
<evidence type="ECO:0000313" key="2">
    <source>
        <dbReference type="Proteomes" id="UP001066276"/>
    </source>
</evidence>
<dbReference type="AlphaFoldDB" id="A0AAV7LHW0"/>
<comment type="caution">
    <text evidence="1">The sequence shown here is derived from an EMBL/GenBank/DDBJ whole genome shotgun (WGS) entry which is preliminary data.</text>
</comment>
<reference evidence="1" key="1">
    <citation type="journal article" date="2022" name="bioRxiv">
        <title>Sequencing and chromosome-scale assembly of the giantPleurodeles waltlgenome.</title>
        <authorList>
            <person name="Brown T."/>
            <person name="Elewa A."/>
            <person name="Iarovenko S."/>
            <person name="Subramanian E."/>
            <person name="Araus A.J."/>
            <person name="Petzold A."/>
            <person name="Susuki M."/>
            <person name="Suzuki K.-i.T."/>
            <person name="Hayashi T."/>
            <person name="Toyoda A."/>
            <person name="Oliveira C."/>
            <person name="Osipova E."/>
            <person name="Leigh N.D."/>
            <person name="Simon A."/>
            <person name="Yun M.H."/>
        </authorList>
    </citation>
    <scope>NUCLEOTIDE SEQUENCE</scope>
    <source>
        <strain evidence="1">20211129_DDA</strain>
        <tissue evidence="1">Liver</tissue>
    </source>
</reference>
<protein>
    <submittedName>
        <fullName evidence="1">Uncharacterized protein</fullName>
    </submittedName>
</protein>
<gene>
    <name evidence="1" type="ORF">NDU88_003724</name>
</gene>
<dbReference type="Proteomes" id="UP001066276">
    <property type="component" value="Chromosome 11"/>
</dbReference>
<sequence length="116" mass="12440">MIRIKTPQPGEVAPAIDGTMVQGLNGARGSHLLILWRALSQINHQEPSRPRTACGWPRGAACGSESSACSSVWVLAECQRPQAVVSAQPLQRENRFRCWTGPGALPRLAGSISGRI</sequence>
<name>A0AAV7LHW0_PLEWA</name>
<dbReference type="EMBL" id="JANPWB010000015">
    <property type="protein sequence ID" value="KAJ1090594.1"/>
    <property type="molecule type" value="Genomic_DNA"/>
</dbReference>